<dbReference type="AlphaFoldDB" id="A0A0G1GPK0"/>
<sequence length="443" mass="52317">MLEKRCLGPNFIQDVKNVYLAYSVIWKSEDVYYSSNTDISKNIIDSYNVAQSELIYEGIGSSKNYNCQYCYWSSNCVDSSFLLDCINCQHCFGCVNLRSKNYCIWNKQYSPEEYLKKMKSLNLGSYEFIQKTFPEFWNFSLKFPRKYARVINCVNSSGDELRNCRNSRFSFNCYETENIKYAYRSPRVKNSMDVCHCDAELAYEHAFGGSDNSLNIKFIIAGKPALSEVEYIDSCQSAGNLFGCVGLRSKQYCVLNKQYTKEKYEELISKIKKQMDEMPYVDKKGRVYKYGEFFPFEFSSFGYDETIAREYFPLSKDEAVARGYNWKDRVENKYAITKKAEELPDDIKNVDDSILNEVIECAVTKKAFKITSFELQFYRRMDIPLPRIHQDERYKKRLAFKNPMQLWHRKCMKEECTNEFETSYAPDRPEIVYCERCYQQEVY</sequence>
<comment type="caution">
    <text evidence="1">The sequence shown here is derived from an EMBL/GenBank/DDBJ whole genome shotgun (WGS) entry which is preliminary data.</text>
</comment>
<accession>A0A0G1GPK0</accession>
<evidence type="ECO:0008006" key="3">
    <source>
        <dbReference type="Google" id="ProtNLM"/>
    </source>
</evidence>
<organism evidence="1 2">
    <name type="scientific">Candidatus Nomurabacteria bacterium GW2011_GWA2_43_15</name>
    <dbReference type="NCBI Taxonomy" id="1618738"/>
    <lineage>
        <taxon>Bacteria</taxon>
        <taxon>Candidatus Nomuraibacteriota</taxon>
    </lineage>
</organism>
<protein>
    <recommendedName>
        <fullName evidence="3">Caib/baif family protein</fullName>
    </recommendedName>
</protein>
<dbReference type="STRING" id="1618738.UV76_C0008G0005"/>
<evidence type="ECO:0000313" key="2">
    <source>
        <dbReference type="Proteomes" id="UP000034646"/>
    </source>
</evidence>
<dbReference type="EMBL" id="LCFS01000008">
    <property type="protein sequence ID" value="KKT00594.1"/>
    <property type="molecule type" value="Genomic_DNA"/>
</dbReference>
<dbReference type="Proteomes" id="UP000034646">
    <property type="component" value="Unassembled WGS sequence"/>
</dbReference>
<evidence type="ECO:0000313" key="1">
    <source>
        <dbReference type="EMBL" id="KKT00594.1"/>
    </source>
</evidence>
<gene>
    <name evidence="1" type="ORF">UV76_C0008G0005</name>
</gene>
<name>A0A0G1GPK0_9BACT</name>
<reference evidence="1 2" key="1">
    <citation type="journal article" date="2015" name="Nature">
        <title>rRNA introns, odd ribosomes, and small enigmatic genomes across a large radiation of phyla.</title>
        <authorList>
            <person name="Brown C.T."/>
            <person name="Hug L.A."/>
            <person name="Thomas B.C."/>
            <person name="Sharon I."/>
            <person name="Castelle C.J."/>
            <person name="Singh A."/>
            <person name="Wilkins M.J."/>
            <person name="Williams K.H."/>
            <person name="Banfield J.F."/>
        </authorList>
    </citation>
    <scope>NUCLEOTIDE SEQUENCE [LARGE SCALE GENOMIC DNA]</scope>
</reference>
<proteinExistence type="predicted"/>